<feature type="transmembrane region" description="Helical" evidence="6">
    <location>
        <begin position="44"/>
        <end position="68"/>
    </location>
</feature>
<feature type="transmembrane region" description="Helical" evidence="6">
    <location>
        <begin position="80"/>
        <end position="100"/>
    </location>
</feature>
<proteinExistence type="predicted"/>
<keyword evidence="2" id="KW-1003">Cell membrane</keyword>
<gene>
    <name evidence="7" type="ORF">ACFFR3_09345</name>
</gene>
<dbReference type="EMBL" id="JBHMCF010000008">
    <property type="protein sequence ID" value="MFB9469711.1"/>
    <property type="molecule type" value="Genomic_DNA"/>
</dbReference>
<comment type="caution">
    <text evidence="7">The sequence shown here is derived from an EMBL/GenBank/DDBJ whole genome shotgun (WGS) entry which is preliminary data.</text>
</comment>
<evidence type="ECO:0000313" key="8">
    <source>
        <dbReference type="Proteomes" id="UP001589568"/>
    </source>
</evidence>
<evidence type="ECO:0000256" key="6">
    <source>
        <dbReference type="SAM" id="Phobius"/>
    </source>
</evidence>
<feature type="transmembrane region" description="Helical" evidence="6">
    <location>
        <begin position="112"/>
        <end position="135"/>
    </location>
</feature>
<evidence type="ECO:0000256" key="2">
    <source>
        <dbReference type="ARBA" id="ARBA00022475"/>
    </source>
</evidence>
<keyword evidence="5 6" id="KW-0472">Membrane</keyword>
<evidence type="ECO:0000256" key="5">
    <source>
        <dbReference type="ARBA" id="ARBA00023136"/>
    </source>
</evidence>
<comment type="subcellular location">
    <subcellularLocation>
        <location evidence="1">Cell membrane</location>
        <topology evidence="1">Multi-pass membrane protein</topology>
    </subcellularLocation>
</comment>
<keyword evidence="4 6" id="KW-1133">Transmembrane helix</keyword>
<dbReference type="RefSeq" id="WP_379482941.1">
    <property type="nucleotide sequence ID" value="NZ_JBHMCF010000008.1"/>
</dbReference>
<protein>
    <submittedName>
        <fullName evidence="7">Phosphate-starvation-inducible PsiE family protein</fullName>
    </submittedName>
</protein>
<organism evidence="7 8">
    <name type="scientific">Nonomuraea salmonea</name>
    <dbReference type="NCBI Taxonomy" id="46181"/>
    <lineage>
        <taxon>Bacteria</taxon>
        <taxon>Bacillati</taxon>
        <taxon>Actinomycetota</taxon>
        <taxon>Actinomycetes</taxon>
        <taxon>Streptosporangiales</taxon>
        <taxon>Streptosporangiaceae</taxon>
        <taxon>Nonomuraea</taxon>
    </lineage>
</organism>
<keyword evidence="8" id="KW-1185">Reference proteome</keyword>
<name>A0ABV5NI63_9ACTN</name>
<dbReference type="Proteomes" id="UP001589568">
    <property type="component" value="Unassembled WGS sequence"/>
</dbReference>
<keyword evidence="3 6" id="KW-0812">Transmembrane</keyword>
<evidence type="ECO:0000313" key="7">
    <source>
        <dbReference type="EMBL" id="MFB9469711.1"/>
    </source>
</evidence>
<dbReference type="InterPro" id="IPR020948">
    <property type="entry name" value="P_starv_induced_PsiE-like"/>
</dbReference>
<accession>A0ABV5NI63</accession>
<evidence type="ECO:0000256" key="1">
    <source>
        <dbReference type="ARBA" id="ARBA00004651"/>
    </source>
</evidence>
<sequence length="187" mass="19501">MNNPTDRSGAPGPPSAAEAVAREVAHTPGNSKLLAILVSAEHGILYLVSLVLLALGVGILVLLTLTIVQGGASGAEKIIVILEELLLVLIVLEIFVTVQTHLAGGRLQLEPFIIVGIIAIIRHLLSVVVRLTVSVSPSESRQQLTELAIYAGSAFILVAALALARWSRQRLTPSPPGPATPALPDDG</sequence>
<reference evidence="7 8" key="1">
    <citation type="submission" date="2024-09" db="EMBL/GenBank/DDBJ databases">
        <authorList>
            <person name="Sun Q."/>
            <person name="Mori K."/>
        </authorList>
    </citation>
    <scope>NUCLEOTIDE SEQUENCE [LARGE SCALE GENOMIC DNA]</scope>
    <source>
        <strain evidence="7 8">JCM 3324</strain>
    </source>
</reference>
<dbReference type="Pfam" id="PF06146">
    <property type="entry name" value="PsiE"/>
    <property type="match status" value="1"/>
</dbReference>
<feature type="transmembrane region" description="Helical" evidence="6">
    <location>
        <begin position="147"/>
        <end position="166"/>
    </location>
</feature>
<evidence type="ECO:0000256" key="4">
    <source>
        <dbReference type="ARBA" id="ARBA00022989"/>
    </source>
</evidence>
<evidence type="ECO:0000256" key="3">
    <source>
        <dbReference type="ARBA" id="ARBA00022692"/>
    </source>
</evidence>